<dbReference type="InterPro" id="IPR002293">
    <property type="entry name" value="AA/rel_permease1"/>
</dbReference>
<dbReference type="InterPro" id="IPR050367">
    <property type="entry name" value="APC_superfamily"/>
</dbReference>
<feature type="transmembrane region" description="Helical" evidence="6">
    <location>
        <begin position="198"/>
        <end position="215"/>
    </location>
</feature>
<feature type="transmembrane region" description="Helical" evidence="6">
    <location>
        <begin position="336"/>
        <end position="354"/>
    </location>
</feature>
<feature type="transmembrane region" description="Helical" evidence="6">
    <location>
        <begin position="137"/>
        <end position="155"/>
    </location>
</feature>
<proteinExistence type="predicted"/>
<feature type="transmembrane region" description="Helical" evidence="6">
    <location>
        <begin position="167"/>
        <end position="192"/>
    </location>
</feature>
<sequence length="451" mass="46672">MSTPTASRSRGRRLRENSIGIGSSTAIGIASTAPAYSLAVSVGLLAAFAGGAAPIVLALSAIPVILVALCFRELNRTEPDCGTNFAWTEKAFGLATGRMVGWTTVMACVLVMGNLAQVAAIYTYTLFGLDGAAESRLAQAGLGTAMIGVMAYLAYRGVRIAARLQIVLVCLELAALLYFAVKAFAAAGSLALPNDTGSGSWAGSFLVAIFLYWGWDSSFSINEESVEPNRTPAIGALLTNATLIVVYLVVAWAAVAYAGLDRLSGVGEDDFFATLSDDLLGTTGGRILIGAVLISALASTQTTILPTARTMLSMARRDAFPGQFARISAKYQTPTVSTWAFAGASALVYVALVLTSDAVLADSVAAISVLVSLYYLATTLAVPLYFKGSLAERRLQRVVVPTLAAACFAVVLVLAAFDVGVGPLVVVAVSLAVGAAVMFSMKPHAPEGDPA</sequence>
<gene>
    <name evidence="7" type="ORF">ACFFGN_23305</name>
</gene>
<dbReference type="Proteomes" id="UP001589890">
    <property type="component" value="Unassembled WGS sequence"/>
</dbReference>
<dbReference type="PANTHER" id="PTHR42770">
    <property type="entry name" value="AMINO ACID TRANSPORTER-RELATED"/>
    <property type="match status" value="1"/>
</dbReference>
<evidence type="ECO:0000256" key="2">
    <source>
        <dbReference type="ARBA" id="ARBA00022475"/>
    </source>
</evidence>
<feature type="transmembrane region" description="Helical" evidence="6">
    <location>
        <begin position="366"/>
        <end position="386"/>
    </location>
</feature>
<evidence type="ECO:0000256" key="3">
    <source>
        <dbReference type="ARBA" id="ARBA00022692"/>
    </source>
</evidence>
<dbReference type="PIRSF" id="PIRSF006060">
    <property type="entry name" value="AA_transporter"/>
    <property type="match status" value="1"/>
</dbReference>
<feature type="transmembrane region" description="Helical" evidence="6">
    <location>
        <begin position="398"/>
        <end position="417"/>
    </location>
</feature>
<evidence type="ECO:0000313" key="7">
    <source>
        <dbReference type="EMBL" id="MFC0627028.1"/>
    </source>
</evidence>
<feature type="transmembrane region" description="Helical" evidence="6">
    <location>
        <begin position="21"/>
        <end position="39"/>
    </location>
</feature>
<evidence type="ECO:0000256" key="1">
    <source>
        <dbReference type="ARBA" id="ARBA00004651"/>
    </source>
</evidence>
<keyword evidence="4 6" id="KW-1133">Transmembrane helix</keyword>
<name>A0ABV6QQV5_9ACTN</name>
<protein>
    <submittedName>
        <fullName evidence="7">APC family permease</fullName>
    </submittedName>
</protein>
<evidence type="ECO:0000256" key="4">
    <source>
        <dbReference type="ARBA" id="ARBA00022989"/>
    </source>
</evidence>
<comment type="subcellular location">
    <subcellularLocation>
        <location evidence="1">Cell membrane</location>
        <topology evidence="1">Multi-pass membrane protein</topology>
    </subcellularLocation>
</comment>
<keyword evidence="8" id="KW-1185">Reference proteome</keyword>
<dbReference type="Pfam" id="PF13520">
    <property type="entry name" value="AA_permease_2"/>
    <property type="match status" value="1"/>
</dbReference>
<feature type="transmembrane region" description="Helical" evidence="6">
    <location>
        <begin position="100"/>
        <end position="125"/>
    </location>
</feature>
<organism evidence="7 8">
    <name type="scientific">Kribbella deserti</name>
    <dbReference type="NCBI Taxonomy" id="1926257"/>
    <lineage>
        <taxon>Bacteria</taxon>
        <taxon>Bacillati</taxon>
        <taxon>Actinomycetota</taxon>
        <taxon>Actinomycetes</taxon>
        <taxon>Propionibacteriales</taxon>
        <taxon>Kribbellaceae</taxon>
        <taxon>Kribbella</taxon>
    </lineage>
</organism>
<feature type="transmembrane region" description="Helical" evidence="6">
    <location>
        <begin position="423"/>
        <end position="441"/>
    </location>
</feature>
<feature type="transmembrane region" description="Helical" evidence="6">
    <location>
        <begin position="45"/>
        <end position="71"/>
    </location>
</feature>
<dbReference type="EMBL" id="JBHLTC010000030">
    <property type="protein sequence ID" value="MFC0627028.1"/>
    <property type="molecule type" value="Genomic_DNA"/>
</dbReference>
<dbReference type="Gene3D" id="1.20.1740.10">
    <property type="entry name" value="Amino acid/polyamine transporter I"/>
    <property type="match status" value="1"/>
</dbReference>
<feature type="transmembrane region" description="Helical" evidence="6">
    <location>
        <begin position="287"/>
        <end position="308"/>
    </location>
</feature>
<evidence type="ECO:0000256" key="6">
    <source>
        <dbReference type="SAM" id="Phobius"/>
    </source>
</evidence>
<keyword evidence="3 6" id="KW-0812">Transmembrane</keyword>
<accession>A0ABV6QQV5</accession>
<comment type="caution">
    <text evidence="7">The sequence shown here is derived from an EMBL/GenBank/DDBJ whole genome shotgun (WGS) entry which is preliminary data.</text>
</comment>
<evidence type="ECO:0000256" key="5">
    <source>
        <dbReference type="ARBA" id="ARBA00023136"/>
    </source>
</evidence>
<feature type="transmembrane region" description="Helical" evidence="6">
    <location>
        <begin position="236"/>
        <end position="260"/>
    </location>
</feature>
<reference evidence="7 8" key="1">
    <citation type="submission" date="2024-09" db="EMBL/GenBank/DDBJ databases">
        <authorList>
            <person name="Sun Q."/>
            <person name="Mori K."/>
        </authorList>
    </citation>
    <scope>NUCLEOTIDE SEQUENCE [LARGE SCALE GENOMIC DNA]</scope>
    <source>
        <strain evidence="7 8">CGMCC 1.15906</strain>
    </source>
</reference>
<evidence type="ECO:0000313" key="8">
    <source>
        <dbReference type="Proteomes" id="UP001589890"/>
    </source>
</evidence>
<dbReference type="PANTHER" id="PTHR42770:SF16">
    <property type="entry name" value="AMINO ACID PERMEASE"/>
    <property type="match status" value="1"/>
</dbReference>
<keyword evidence="5 6" id="KW-0472">Membrane</keyword>
<dbReference type="RefSeq" id="WP_380051252.1">
    <property type="nucleotide sequence ID" value="NZ_JBHLTC010000030.1"/>
</dbReference>
<keyword evidence="2" id="KW-1003">Cell membrane</keyword>